<organism evidence="1 2">
    <name type="scientific">Blomia tropicalis</name>
    <name type="common">Mite</name>
    <dbReference type="NCBI Taxonomy" id="40697"/>
    <lineage>
        <taxon>Eukaryota</taxon>
        <taxon>Metazoa</taxon>
        <taxon>Ecdysozoa</taxon>
        <taxon>Arthropoda</taxon>
        <taxon>Chelicerata</taxon>
        <taxon>Arachnida</taxon>
        <taxon>Acari</taxon>
        <taxon>Acariformes</taxon>
        <taxon>Sarcoptiformes</taxon>
        <taxon>Astigmata</taxon>
        <taxon>Glycyphagoidea</taxon>
        <taxon>Echimyopodidae</taxon>
        <taxon>Blomia</taxon>
    </lineage>
</organism>
<protein>
    <submittedName>
        <fullName evidence="1">Uncharacterized protein</fullName>
    </submittedName>
</protein>
<reference evidence="1" key="1">
    <citation type="submission" date="2022-12" db="EMBL/GenBank/DDBJ databases">
        <title>Genome assemblies of Blomia tropicalis.</title>
        <authorList>
            <person name="Cui Y."/>
        </authorList>
    </citation>
    <scope>NUCLEOTIDE SEQUENCE</scope>
    <source>
        <tissue evidence="1">Adult mites</tissue>
    </source>
</reference>
<dbReference type="AlphaFoldDB" id="A0A9Q0MDX4"/>
<dbReference type="Proteomes" id="UP001142055">
    <property type="component" value="Chromosome 1"/>
</dbReference>
<evidence type="ECO:0000313" key="2">
    <source>
        <dbReference type="Proteomes" id="UP001142055"/>
    </source>
</evidence>
<proteinExistence type="predicted"/>
<accession>A0A9Q0MDX4</accession>
<keyword evidence="2" id="KW-1185">Reference proteome</keyword>
<sequence>MANSGCSVANTNDSGISIVVVVGIEVNGCIQCTIRKLKNVYVLIRGKHADAYGSWSNVSGHCLSERCM</sequence>
<comment type="caution">
    <text evidence="1">The sequence shown here is derived from an EMBL/GenBank/DDBJ whole genome shotgun (WGS) entry which is preliminary data.</text>
</comment>
<gene>
    <name evidence="1" type="ORF">RDWZM_002645</name>
</gene>
<dbReference type="EMBL" id="JAPWDV010000001">
    <property type="protein sequence ID" value="KAJ6224100.1"/>
    <property type="molecule type" value="Genomic_DNA"/>
</dbReference>
<evidence type="ECO:0000313" key="1">
    <source>
        <dbReference type="EMBL" id="KAJ6224100.1"/>
    </source>
</evidence>
<name>A0A9Q0MDX4_BLOTA</name>